<dbReference type="GO" id="GO:0016705">
    <property type="term" value="F:oxidoreductase activity, acting on paired donors, with incorporation or reduction of molecular oxygen"/>
    <property type="evidence" value="ECO:0007669"/>
    <property type="project" value="InterPro"/>
</dbReference>
<keyword evidence="7 9" id="KW-0503">Monooxygenase</keyword>
<accession>A0A2P5YX30</accession>
<dbReference type="Proteomes" id="UP000239757">
    <property type="component" value="Unassembled WGS sequence"/>
</dbReference>
<organism evidence="10 11">
    <name type="scientific">Gossypium barbadense</name>
    <name type="common">Sea Island cotton</name>
    <name type="synonym">Hibiscus barbadensis</name>
    <dbReference type="NCBI Taxonomy" id="3634"/>
    <lineage>
        <taxon>Eukaryota</taxon>
        <taxon>Viridiplantae</taxon>
        <taxon>Streptophyta</taxon>
        <taxon>Embryophyta</taxon>
        <taxon>Tracheophyta</taxon>
        <taxon>Spermatophyta</taxon>
        <taxon>Magnoliopsida</taxon>
        <taxon>eudicotyledons</taxon>
        <taxon>Gunneridae</taxon>
        <taxon>Pentapetalae</taxon>
        <taxon>rosids</taxon>
        <taxon>malvids</taxon>
        <taxon>Malvales</taxon>
        <taxon>Malvaceae</taxon>
        <taxon>Malvoideae</taxon>
        <taxon>Gossypium</taxon>
    </lineage>
</organism>
<evidence type="ECO:0000256" key="1">
    <source>
        <dbReference type="ARBA" id="ARBA00001971"/>
    </source>
</evidence>
<keyword evidence="3 8" id="KW-0349">Heme</keyword>
<evidence type="ECO:0000313" key="10">
    <source>
        <dbReference type="EMBL" id="PPS20158.1"/>
    </source>
</evidence>
<evidence type="ECO:0000256" key="6">
    <source>
        <dbReference type="ARBA" id="ARBA00023004"/>
    </source>
</evidence>
<dbReference type="SUPFAM" id="SSF48264">
    <property type="entry name" value="Cytochrome P450"/>
    <property type="match status" value="2"/>
</dbReference>
<dbReference type="InterPro" id="IPR002401">
    <property type="entry name" value="Cyt_P450_E_grp-I"/>
</dbReference>
<evidence type="ECO:0000256" key="2">
    <source>
        <dbReference type="ARBA" id="ARBA00010617"/>
    </source>
</evidence>
<dbReference type="GO" id="GO:0006629">
    <property type="term" value="P:lipid metabolic process"/>
    <property type="evidence" value="ECO:0007669"/>
    <property type="project" value="UniProtKB-ARBA"/>
</dbReference>
<dbReference type="PRINTS" id="PR00463">
    <property type="entry name" value="EP450I"/>
</dbReference>
<dbReference type="AlphaFoldDB" id="A0A2P5YX30"/>
<dbReference type="GO" id="GO:0004497">
    <property type="term" value="F:monooxygenase activity"/>
    <property type="evidence" value="ECO:0007669"/>
    <property type="project" value="UniProtKB-KW"/>
</dbReference>
<keyword evidence="4 8" id="KW-0479">Metal-binding</keyword>
<feature type="binding site" description="axial binding residue" evidence="8">
    <location>
        <position position="407"/>
    </location>
    <ligand>
        <name>heme</name>
        <dbReference type="ChEBI" id="CHEBI:30413"/>
    </ligand>
    <ligandPart>
        <name>Fe</name>
        <dbReference type="ChEBI" id="CHEBI:18248"/>
    </ligandPart>
</feature>
<evidence type="ECO:0000256" key="5">
    <source>
        <dbReference type="ARBA" id="ARBA00023002"/>
    </source>
</evidence>
<evidence type="ECO:0000256" key="4">
    <source>
        <dbReference type="ARBA" id="ARBA00022723"/>
    </source>
</evidence>
<dbReference type="InterPro" id="IPR036396">
    <property type="entry name" value="Cyt_P450_sf"/>
</dbReference>
<dbReference type="InterPro" id="IPR001128">
    <property type="entry name" value="Cyt_P450"/>
</dbReference>
<dbReference type="PRINTS" id="PR00385">
    <property type="entry name" value="P450"/>
</dbReference>
<gene>
    <name evidence="10" type="ORF">GOBAR_AA00405</name>
</gene>
<keyword evidence="5 9" id="KW-0560">Oxidoreductase</keyword>
<dbReference type="InterPro" id="IPR017972">
    <property type="entry name" value="Cyt_P450_CS"/>
</dbReference>
<dbReference type="OrthoDB" id="1470350at2759"/>
<evidence type="ECO:0000256" key="3">
    <source>
        <dbReference type="ARBA" id="ARBA00022617"/>
    </source>
</evidence>
<evidence type="ECO:0008006" key="12">
    <source>
        <dbReference type="Google" id="ProtNLM"/>
    </source>
</evidence>
<dbReference type="PROSITE" id="PS00086">
    <property type="entry name" value="CYTOCHROME_P450"/>
    <property type="match status" value="2"/>
</dbReference>
<evidence type="ECO:0000256" key="7">
    <source>
        <dbReference type="ARBA" id="ARBA00023033"/>
    </source>
</evidence>
<name>A0A2P5YX30_GOSBA</name>
<evidence type="ECO:0000256" key="8">
    <source>
        <dbReference type="PIRSR" id="PIRSR602401-1"/>
    </source>
</evidence>
<protein>
    <recommendedName>
        <fullName evidence="12">Cytochrome P450</fullName>
    </recommendedName>
</protein>
<dbReference type="GO" id="GO:0005506">
    <property type="term" value="F:iron ion binding"/>
    <property type="evidence" value="ECO:0007669"/>
    <property type="project" value="InterPro"/>
</dbReference>
<evidence type="ECO:0000313" key="11">
    <source>
        <dbReference type="Proteomes" id="UP000239757"/>
    </source>
</evidence>
<comment type="cofactor">
    <cofactor evidence="1 8">
        <name>heme</name>
        <dbReference type="ChEBI" id="CHEBI:30413"/>
    </cofactor>
</comment>
<sequence length="634" mass="72912">MPQFLFNIPRLHDWFTDTLEICHCTFLFKGFAKMNVLVTCDPSNIHYIMSSNFNNFPKGPGFKQIFDILGDGIFNVDMDLWRKQRIAAQGFMRHQLFYRFLSRTTGAKVEEGLIPLLDHVAKRGLVVNLEDVFQRFAFDATCILVTGYDPNCLSVEFPNVPFSKAMDDAAEVMFYRHITPQSFIKLQRWMNMGQEKKYRKAWEVLDHIMAKYICQKRKDLNQGMISETVDGGVDILTSYILEEKSCDDKFLRDTILNMMLAGRDTTSSALTWFIWLVSRHPIVENKIIEELQSIIPAEETKKRRLFNAKEVKNLVYLQGALCEALRLYPPVPFQHKEPLKPDTLPSGHPIHPTTKIVFSLYSMGRMKSVWGEDCFEFKPERWITEKGGIKHEPSYKFMSFNAGPRTCLGKDVAFLQMKAVASAIIYNYRRDTTSSALTWFIWLVSRHPIVENKIIEELQSIIPGEETKKRRLFNAKEVKNLVYLHGALCEALRLYPPVPFQHKEPLKPDTLPSGHPIHPTTKIVFSLYSMGRMKSVWGEDCFEFKPERWITEKGGIKHEPSYKFMSFNAGPRTCLGKDVAFLQMKAVASAIIYNYRIHVLGETPVVPTVSIILRTKDGLMTKISPDGTRCITAA</sequence>
<proteinExistence type="inferred from homology"/>
<dbReference type="Pfam" id="PF00067">
    <property type="entry name" value="p450"/>
    <property type="match status" value="2"/>
</dbReference>
<keyword evidence="6 8" id="KW-0408">Iron</keyword>
<reference evidence="10 11" key="1">
    <citation type="submission" date="2015-01" db="EMBL/GenBank/DDBJ databases">
        <title>Genome of allotetraploid Gossypium barbadense reveals genomic plasticity and fiber elongation in cotton evolution.</title>
        <authorList>
            <person name="Chen X."/>
            <person name="Liu X."/>
            <person name="Zhao B."/>
            <person name="Zheng H."/>
            <person name="Hu Y."/>
            <person name="Lu G."/>
            <person name="Yang C."/>
            <person name="Chen J."/>
            <person name="Shan C."/>
            <person name="Zhang L."/>
            <person name="Zhou Y."/>
            <person name="Wang L."/>
            <person name="Guo W."/>
            <person name="Bai Y."/>
            <person name="Ruan J."/>
            <person name="Shangguan X."/>
            <person name="Mao Y."/>
            <person name="Jiang J."/>
            <person name="Zhu Y."/>
            <person name="Lei J."/>
            <person name="Kang H."/>
            <person name="Chen S."/>
            <person name="He X."/>
            <person name="Wang R."/>
            <person name="Wang Y."/>
            <person name="Chen J."/>
            <person name="Wang L."/>
            <person name="Yu S."/>
            <person name="Wang B."/>
            <person name="Wei J."/>
            <person name="Song S."/>
            <person name="Lu X."/>
            <person name="Gao Z."/>
            <person name="Gu W."/>
            <person name="Deng X."/>
            <person name="Ma D."/>
            <person name="Wang S."/>
            <person name="Liang W."/>
            <person name="Fang L."/>
            <person name="Cai C."/>
            <person name="Zhu X."/>
            <person name="Zhou B."/>
            <person name="Zhang Y."/>
            <person name="Chen Z."/>
            <person name="Xu S."/>
            <person name="Zhu R."/>
            <person name="Wang S."/>
            <person name="Zhang T."/>
            <person name="Zhao G."/>
        </authorList>
    </citation>
    <scope>NUCLEOTIDE SEQUENCE [LARGE SCALE GENOMIC DNA]</scope>
    <source>
        <strain evidence="11">cv. Xinhai21</strain>
        <tissue evidence="10">Leaf</tissue>
    </source>
</reference>
<dbReference type="EMBL" id="KZ662712">
    <property type="protein sequence ID" value="PPS20158.1"/>
    <property type="molecule type" value="Genomic_DNA"/>
</dbReference>
<dbReference type="CDD" id="cd11064">
    <property type="entry name" value="CYP86A"/>
    <property type="match status" value="1"/>
</dbReference>
<evidence type="ECO:0000256" key="9">
    <source>
        <dbReference type="RuleBase" id="RU000461"/>
    </source>
</evidence>
<dbReference type="PANTHER" id="PTHR24296">
    <property type="entry name" value="CYTOCHROME P450"/>
    <property type="match status" value="1"/>
</dbReference>
<comment type="similarity">
    <text evidence="2 9">Belongs to the cytochrome P450 family.</text>
</comment>
<dbReference type="Gene3D" id="1.10.630.10">
    <property type="entry name" value="Cytochrome P450"/>
    <property type="match status" value="2"/>
</dbReference>
<dbReference type="GO" id="GO:0020037">
    <property type="term" value="F:heme binding"/>
    <property type="evidence" value="ECO:0007669"/>
    <property type="project" value="InterPro"/>
</dbReference>